<dbReference type="AlphaFoldDB" id="X1IGB6"/>
<dbReference type="SUPFAM" id="SSF52743">
    <property type="entry name" value="Subtilisin-like"/>
    <property type="match status" value="1"/>
</dbReference>
<evidence type="ECO:0000256" key="1">
    <source>
        <dbReference type="ARBA" id="ARBA00011073"/>
    </source>
</evidence>
<feature type="domain" description="Peptidase S8/S53" evidence="5">
    <location>
        <begin position="66"/>
        <end position="267"/>
    </location>
</feature>
<feature type="non-terminal residue" evidence="6">
    <location>
        <position position="274"/>
    </location>
</feature>
<evidence type="ECO:0000313" key="6">
    <source>
        <dbReference type="EMBL" id="GAH56598.1"/>
    </source>
</evidence>
<organism evidence="6">
    <name type="scientific">marine sediment metagenome</name>
    <dbReference type="NCBI Taxonomy" id="412755"/>
    <lineage>
        <taxon>unclassified sequences</taxon>
        <taxon>metagenomes</taxon>
        <taxon>ecological metagenomes</taxon>
    </lineage>
</organism>
<dbReference type="PROSITE" id="PS51892">
    <property type="entry name" value="SUBTILASE"/>
    <property type="match status" value="1"/>
</dbReference>
<protein>
    <recommendedName>
        <fullName evidence="5">Peptidase S8/S53 domain-containing protein</fullName>
    </recommendedName>
</protein>
<evidence type="ECO:0000256" key="2">
    <source>
        <dbReference type="ARBA" id="ARBA00022670"/>
    </source>
</evidence>
<feature type="non-terminal residue" evidence="6">
    <location>
        <position position="1"/>
    </location>
</feature>
<dbReference type="GO" id="GO:0004252">
    <property type="term" value="F:serine-type endopeptidase activity"/>
    <property type="evidence" value="ECO:0007669"/>
    <property type="project" value="InterPro"/>
</dbReference>
<comment type="similarity">
    <text evidence="1">Belongs to the peptidase S8 family.</text>
</comment>
<dbReference type="InterPro" id="IPR050131">
    <property type="entry name" value="Peptidase_S8_subtilisin-like"/>
</dbReference>
<evidence type="ECO:0000259" key="5">
    <source>
        <dbReference type="Pfam" id="PF00082"/>
    </source>
</evidence>
<dbReference type="EMBL" id="BARU01025067">
    <property type="protein sequence ID" value="GAH56598.1"/>
    <property type="molecule type" value="Genomic_DNA"/>
</dbReference>
<dbReference type="Pfam" id="PF00082">
    <property type="entry name" value="Peptidase_S8"/>
    <property type="match status" value="1"/>
</dbReference>
<evidence type="ECO:0000256" key="4">
    <source>
        <dbReference type="ARBA" id="ARBA00022825"/>
    </source>
</evidence>
<sequence>IPSSVILKAAGVYDQRNLGYEGDIAVGISDTGTTTSRQISARSIPTTCTRWYLPAYLDESGHMQWIESFIGGGRVDLGNGVIIDGGLPKVKLYGARCLFTPVGAGSNMDVLEGARILFEDYDVKIGNFSLGSEDYEDCVNDPTAIALNGYAAQGKIPVVAAGNSGPAARTIGHPGCVQNVITVGAWSYTDDAPSFFSSRGPTRMGREKPDICAYGGGRELEDSKPKEGILSSSCGFIDASDLIPNRLAAIAGSSMSTPLKVIIIAQWCEEYKKK</sequence>
<dbReference type="GO" id="GO:0006508">
    <property type="term" value="P:proteolysis"/>
    <property type="evidence" value="ECO:0007669"/>
    <property type="project" value="UniProtKB-KW"/>
</dbReference>
<comment type="caution">
    <text evidence="6">The sequence shown here is derived from an EMBL/GenBank/DDBJ whole genome shotgun (WGS) entry which is preliminary data.</text>
</comment>
<keyword evidence="3" id="KW-0378">Hydrolase</keyword>
<accession>X1IGB6</accession>
<gene>
    <name evidence="6" type="ORF">S03H2_40434</name>
</gene>
<name>X1IGB6_9ZZZZ</name>
<keyword evidence="4" id="KW-0720">Serine protease</keyword>
<dbReference type="InterPro" id="IPR000209">
    <property type="entry name" value="Peptidase_S8/S53_dom"/>
</dbReference>
<reference evidence="6" key="1">
    <citation type="journal article" date="2014" name="Front. Microbiol.">
        <title>High frequency of phylogenetically diverse reductive dehalogenase-homologous genes in deep subseafloor sedimentary metagenomes.</title>
        <authorList>
            <person name="Kawai M."/>
            <person name="Futagami T."/>
            <person name="Toyoda A."/>
            <person name="Takaki Y."/>
            <person name="Nishi S."/>
            <person name="Hori S."/>
            <person name="Arai W."/>
            <person name="Tsubouchi T."/>
            <person name="Morono Y."/>
            <person name="Uchiyama I."/>
            <person name="Ito T."/>
            <person name="Fujiyama A."/>
            <person name="Inagaki F."/>
            <person name="Takami H."/>
        </authorList>
    </citation>
    <scope>NUCLEOTIDE SEQUENCE</scope>
    <source>
        <strain evidence="6">Expedition CK06-06</strain>
    </source>
</reference>
<evidence type="ECO:0000256" key="3">
    <source>
        <dbReference type="ARBA" id="ARBA00022801"/>
    </source>
</evidence>
<dbReference type="PANTHER" id="PTHR43806:SF11">
    <property type="entry name" value="CEREVISIN-RELATED"/>
    <property type="match status" value="1"/>
</dbReference>
<dbReference type="Gene3D" id="3.40.50.200">
    <property type="entry name" value="Peptidase S8/S53 domain"/>
    <property type="match status" value="1"/>
</dbReference>
<dbReference type="PANTHER" id="PTHR43806">
    <property type="entry name" value="PEPTIDASE S8"/>
    <property type="match status" value="1"/>
</dbReference>
<dbReference type="InterPro" id="IPR036852">
    <property type="entry name" value="Peptidase_S8/S53_dom_sf"/>
</dbReference>
<keyword evidence="2" id="KW-0645">Protease</keyword>
<proteinExistence type="inferred from homology"/>